<protein>
    <submittedName>
        <fullName evidence="1">Nucleoid-associated protein</fullName>
    </submittedName>
</protein>
<sequence>MDQLKAEPDADALAELIGAEQVEEVPPAPLTIFNAVVQKVDCKGQILGDPFYRTNEADIKAYLTGVIRSVVSISRSQRFQFCDEGFDSREDVARLTSADFKASALSLTERLLDCEITAQKKIVALKKELRTGSLLCAHFKLAETEHVMLVKIDHAGFLDEVNFQHTSGLPEKQRAQKCATFSVVDGNIDNIVVISDSNNALTEYWWSGFLNLKALSDPELNTFKAFKAIEGFLKAKIEKKSPSDYWTLRNAFVSYFTTRPNCLFDQMIDEIMGEYPCADESLDMPKLTQEAKLLPKKNEFDSHFAIAPHIISNKIKRQIRLAENLDLRINGEIENYEKMFATGDDDGRKYLKIYSSEGYEAFKKRDN</sequence>
<name>A0ABT2Y2T3_9PSED</name>
<gene>
    <name evidence="1" type="ORF">ND528_27280</name>
</gene>
<dbReference type="RefSeq" id="WP_263471675.1">
    <property type="nucleotide sequence ID" value="NZ_JAMSHA010000013.1"/>
</dbReference>
<reference evidence="1" key="1">
    <citation type="submission" date="2022-06" db="EMBL/GenBank/DDBJ databases">
        <title>De novo draft assembly of the Pseudomonas mercurotoleraris sp. nov., isolated from the plants rhizosphere.</title>
        <authorList>
            <person name="Robas M."/>
            <person name="Gonzalez D."/>
            <person name="Fernandez V.M."/>
            <person name="Luna L."/>
            <person name="Provanza A."/>
            <person name="Jimenez P.A."/>
        </authorList>
    </citation>
    <scope>NUCLEOTIDE SEQUENCE</scope>
    <source>
        <strain evidence="1">SAICEUPSM</strain>
    </source>
</reference>
<proteinExistence type="predicted"/>
<comment type="caution">
    <text evidence="1">The sequence shown here is derived from an EMBL/GenBank/DDBJ whole genome shotgun (WGS) entry which is preliminary data.</text>
</comment>
<dbReference type="EMBL" id="JAMSHA010000013">
    <property type="protein sequence ID" value="MCV2225261.1"/>
    <property type="molecule type" value="Genomic_DNA"/>
</dbReference>
<evidence type="ECO:0000313" key="2">
    <source>
        <dbReference type="Proteomes" id="UP001063475"/>
    </source>
</evidence>
<dbReference type="Proteomes" id="UP001063475">
    <property type="component" value="Unassembled WGS sequence"/>
</dbReference>
<evidence type="ECO:0000313" key="1">
    <source>
        <dbReference type="EMBL" id="MCV2225261.1"/>
    </source>
</evidence>
<organism evidence="1 2">
    <name type="scientific">Pseudomonas mercuritolerans</name>
    <dbReference type="NCBI Taxonomy" id="2951809"/>
    <lineage>
        <taxon>Bacteria</taxon>
        <taxon>Pseudomonadati</taxon>
        <taxon>Pseudomonadota</taxon>
        <taxon>Gammaproteobacteria</taxon>
        <taxon>Pseudomonadales</taxon>
        <taxon>Pseudomonadaceae</taxon>
        <taxon>Pseudomonas</taxon>
    </lineage>
</organism>
<keyword evidence="2" id="KW-1185">Reference proteome</keyword>
<accession>A0ABT2Y2T3</accession>